<feature type="domain" description="Glycosyl transferase family 28 C-terminal" evidence="1">
    <location>
        <begin position="5"/>
        <end position="87"/>
    </location>
</feature>
<sequence>MAIETFRPDFAALLAASRLSVSQAGYNTVCDLLQAGCRAVLVPWAAGGETEQTARATRLAARGRAAMLTEEALSPASLAARISAAFAAPDPARLALALDGAGRTAQILTDRAQSRAADPSRAVPAGKP</sequence>
<proteinExistence type="predicted"/>
<reference evidence="2" key="1">
    <citation type="journal article" date="2013" name="Environ. Microbiol.">
        <title>Seasonally variable intestinal metagenomes of the red palm weevil (Rhynchophorus ferrugineus).</title>
        <authorList>
            <person name="Jia S."/>
            <person name="Zhang X."/>
            <person name="Zhang G."/>
            <person name="Yin A."/>
            <person name="Zhang S."/>
            <person name="Li F."/>
            <person name="Wang L."/>
            <person name="Zhao D."/>
            <person name="Yun Q."/>
            <person name="Tala"/>
            <person name="Wang J."/>
            <person name="Sun G."/>
            <person name="Baabdullah M."/>
            <person name="Yu X."/>
            <person name="Hu S."/>
            <person name="Al-Mssallem I.S."/>
            <person name="Yu J."/>
        </authorList>
    </citation>
    <scope>NUCLEOTIDE SEQUENCE</scope>
</reference>
<evidence type="ECO:0000313" key="2">
    <source>
        <dbReference type="EMBL" id="AIA89892.1"/>
    </source>
</evidence>
<organism evidence="2">
    <name type="scientific">uncultured Mesorhizobium sp</name>
    <dbReference type="NCBI Taxonomy" id="233795"/>
    <lineage>
        <taxon>Bacteria</taxon>
        <taxon>Pseudomonadati</taxon>
        <taxon>Pseudomonadota</taxon>
        <taxon>Alphaproteobacteria</taxon>
        <taxon>Hyphomicrobiales</taxon>
        <taxon>Phyllobacteriaceae</taxon>
        <taxon>Mesorhizobium</taxon>
        <taxon>environmental samples</taxon>
    </lineage>
</organism>
<dbReference type="InterPro" id="IPR007235">
    <property type="entry name" value="Glyco_trans_28_C"/>
</dbReference>
<dbReference type="Gene3D" id="3.40.50.2000">
    <property type="entry name" value="Glycogen Phosphorylase B"/>
    <property type="match status" value="1"/>
</dbReference>
<dbReference type="Pfam" id="PF04101">
    <property type="entry name" value="Glyco_tran_28_C"/>
    <property type="match status" value="1"/>
</dbReference>
<protein>
    <submittedName>
        <fullName evidence="2">CAZy families GT1 protein</fullName>
    </submittedName>
</protein>
<evidence type="ECO:0000259" key="1">
    <source>
        <dbReference type="Pfam" id="PF04101"/>
    </source>
</evidence>
<dbReference type="PANTHER" id="PTHR21015:SF28">
    <property type="entry name" value="SLL1722 PROTEIN"/>
    <property type="match status" value="1"/>
</dbReference>
<dbReference type="AlphaFoldDB" id="A0A060C4T2"/>
<accession>A0A060C4T2</accession>
<dbReference type="SUPFAM" id="SSF53756">
    <property type="entry name" value="UDP-Glycosyltransferase/glycogen phosphorylase"/>
    <property type="match status" value="1"/>
</dbReference>
<dbReference type="EMBL" id="KF122596">
    <property type="protein sequence ID" value="AIA89892.1"/>
    <property type="molecule type" value="Genomic_DNA"/>
</dbReference>
<name>A0A060C4T2_9HYPH</name>
<dbReference type="GO" id="GO:0016758">
    <property type="term" value="F:hexosyltransferase activity"/>
    <property type="evidence" value="ECO:0007669"/>
    <property type="project" value="InterPro"/>
</dbReference>
<dbReference type="PANTHER" id="PTHR21015">
    <property type="entry name" value="UDP-N-ACETYLGLUCOSAMINE--N-ACETYLMURAMYL-(PENTAPEPTIDE) PYROPHOSPHORYL-UNDECAPRENOL N-ACETYLGLUCOSAMINE TRANSFERASE 1"/>
    <property type="match status" value="1"/>
</dbReference>